<accession>A0AAV4AHK1</accession>
<dbReference type="Proteomes" id="UP000735302">
    <property type="component" value="Unassembled WGS sequence"/>
</dbReference>
<evidence type="ECO:0000313" key="1">
    <source>
        <dbReference type="EMBL" id="GFO06728.1"/>
    </source>
</evidence>
<evidence type="ECO:0000313" key="2">
    <source>
        <dbReference type="Proteomes" id="UP000735302"/>
    </source>
</evidence>
<protein>
    <submittedName>
        <fullName evidence="1">Uncharacterized protein</fullName>
    </submittedName>
</protein>
<sequence>MHQYHELGVPLNISTLRCSQSKSSNKMCTSLPSVVCSQLKATRSSSKHLHPELRASDQLEVPLNISTLRCSQCNNSSKICASLASVVCCQLRASDEMGIPLNILTLRCSQCNNSSKICASLASVVCCQQRASDEMGIPLNISTLKFSEY</sequence>
<dbReference type="EMBL" id="BLXT01003783">
    <property type="protein sequence ID" value="GFO06728.1"/>
    <property type="molecule type" value="Genomic_DNA"/>
</dbReference>
<reference evidence="1 2" key="1">
    <citation type="journal article" date="2021" name="Elife">
        <title>Chloroplast acquisition without the gene transfer in kleptoplastic sea slugs, Plakobranchus ocellatus.</title>
        <authorList>
            <person name="Maeda T."/>
            <person name="Takahashi S."/>
            <person name="Yoshida T."/>
            <person name="Shimamura S."/>
            <person name="Takaki Y."/>
            <person name="Nagai Y."/>
            <person name="Toyoda A."/>
            <person name="Suzuki Y."/>
            <person name="Arimoto A."/>
            <person name="Ishii H."/>
            <person name="Satoh N."/>
            <person name="Nishiyama T."/>
            <person name="Hasebe M."/>
            <person name="Maruyama T."/>
            <person name="Minagawa J."/>
            <person name="Obokata J."/>
            <person name="Shigenobu S."/>
        </authorList>
    </citation>
    <scope>NUCLEOTIDE SEQUENCE [LARGE SCALE GENOMIC DNA]</scope>
</reference>
<name>A0AAV4AHK1_9GAST</name>
<dbReference type="AlphaFoldDB" id="A0AAV4AHK1"/>
<organism evidence="1 2">
    <name type="scientific">Plakobranchus ocellatus</name>
    <dbReference type="NCBI Taxonomy" id="259542"/>
    <lineage>
        <taxon>Eukaryota</taxon>
        <taxon>Metazoa</taxon>
        <taxon>Spiralia</taxon>
        <taxon>Lophotrochozoa</taxon>
        <taxon>Mollusca</taxon>
        <taxon>Gastropoda</taxon>
        <taxon>Heterobranchia</taxon>
        <taxon>Euthyneura</taxon>
        <taxon>Panpulmonata</taxon>
        <taxon>Sacoglossa</taxon>
        <taxon>Placobranchoidea</taxon>
        <taxon>Plakobranchidae</taxon>
        <taxon>Plakobranchus</taxon>
    </lineage>
</organism>
<proteinExistence type="predicted"/>
<gene>
    <name evidence="1" type="ORF">PoB_003323300</name>
</gene>
<comment type="caution">
    <text evidence="1">The sequence shown here is derived from an EMBL/GenBank/DDBJ whole genome shotgun (WGS) entry which is preliminary data.</text>
</comment>
<keyword evidence="2" id="KW-1185">Reference proteome</keyword>